<organism evidence="2 3">
    <name type="scientific">Setomelanomma holmii</name>
    <dbReference type="NCBI Taxonomy" id="210430"/>
    <lineage>
        <taxon>Eukaryota</taxon>
        <taxon>Fungi</taxon>
        <taxon>Dikarya</taxon>
        <taxon>Ascomycota</taxon>
        <taxon>Pezizomycotina</taxon>
        <taxon>Dothideomycetes</taxon>
        <taxon>Pleosporomycetidae</taxon>
        <taxon>Pleosporales</taxon>
        <taxon>Pleosporineae</taxon>
        <taxon>Phaeosphaeriaceae</taxon>
        <taxon>Setomelanomma</taxon>
    </lineage>
</organism>
<proteinExistence type="predicted"/>
<name>A0A9P4LUN7_9PLEO</name>
<feature type="compositionally biased region" description="Basic and acidic residues" evidence="1">
    <location>
        <begin position="67"/>
        <end position="79"/>
    </location>
</feature>
<dbReference type="Proteomes" id="UP000799777">
    <property type="component" value="Unassembled WGS sequence"/>
</dbReference>
<sequence length="157" mass="17015">MAKTAATEANGAQKMIPADCVSVLLMALDKTTITKAQYEIMSALDGSRTASSFEHQFRTITAKAKELKSRVDNGEKFEAVRPANKRGGSTGTASPVTPRKRKNNGDGEDTPTKKQATPKGRNEKDVNLPSNDLGSSADDLPLDMDEFIKSEQDYDFS</sequence>
<gene>
    <name evidence="2" type="ORF">EK21DRAFT_96530</name>
</gene>
<accession>A0A9P4LUN7</accession>
<comment type="caution">
    <text evidence="2">The sequence shown here is derived from an EMBL/GenBank/DDBJ whole genome shotgun (WGS) entry which is preliminary data.</text>
</comment>
<feature type="region of interest" description="Disordered" evidence="1">
    <location>
        <begin position="67"/>
        <end position="157"/>
    </location>
</feature>
<dbReference type="EMBL" id="ML978156">
    <property type="protein sequence ID" value="KAF2035939.1"/>
    <property type="molecule type" value="Genomic_DNA"/>
</dbReference>
<dbReference type="AlphaFoldDB" id="A0A9P4LUN7"/>
<keyword evidence="3" id="KW-1185">Reference proteome</keyword>
<feature type="compositionally biased region" description="Basic and acidic residues" evidence="1">
    <location>
        <begin position="146"/>
        <end position="157"/>
    </location>
</feature>
<evidence type="ECO:0000313" key="2">
    <source>
        <dbReference type="EMBL" id="KAF2035939.1"/>
    </source>
</evidence>
<protein>
    <submittedName>
        <fullName evidence="2">Uncharacterized protein</fullName>
    </submittedName>
</protein>
<dbReference type="OrthoDB" id="3938057at2759"/>
<reference evidence="2" key="1">
    <citation type="journal article" date="2020" name="Stud. Mycol.">
        <title>101 Dothideomycetes genomes: a test case for predicting lifestyles and emergence of pathogens.</title>
        <authorList>
            <person name="Haridas S."/>
            <person name="Albert R."/>
            <person name="Binder M."/>
            <person name="Bloem J."/>
            <person name="Labutti K."/>
            <person name="Salamov A."/>
            <person name="Andreopoulos B."/>
            <person name="Baker S."/>
            <person name="Barry K."/>
            <person name="Bills G."/>
            <person name="Bluhm B."/>
            <person name="Cannon C."/>
            <person name="Castanera R."/>
            <person name="Culley D."/>
            <person name="Daum C."/>
            <person name="Ezra D."/>
            <person name="Gonzalez J."/>
            <person name="Henrissat B."/>
            <person name="Kuo A."/>
            <person name="Liang C."/>
            <person name="Lipzen A."/>
            <person name="Lutzoni F."/>
            <person name="Magnuson J."/>
            <person name="Mondo S."/>
            <person name="Nolan M."/>
            <person name="Ohm R."/>
            <person name="Pangilinan J."/>
            <person name="Park H.-J."/>
            <person name="Ramirez L."/>
            <person name="Alfaro M."/>
            <person name="Sun H."/>
            <person name="Tritt A."/>
            <person name="Yoshinaga Y."/>
            <person name="Zwiers L.-H."/>
            <person name="Turgeon B."/>
            <person name="Goodwin S."/>
            <person name="Spatafora J."/>
            <person name="Crous P."/>
            <person name="Grigoriev I."/>
        </authorList>
    </citation>
    <scope>NUCLEOTIDE SEQUENCE</scope>
    <source>
        <strain evidence="2">CBS 110217</strain>
    </source>
</reference>
<evidence type="ECO:0000313" key="3">
    <source>
        <dbReference type="Proteomes" id="UP000799777"/>
    </source>
</evidence>
<evidence type="ECO:0000256" key="1">
    <source>
        <dbReference type="SAM" id="MobiDB-lite"/>
    </source>
</evidence>